<dbReference type="GO" id="GO:0008194">
    <property type="term" value="F:UDP-glycosyltransferase activity"/>
    <property type="evidence" value="ECO:0007669"/>
    <property type="project" value="InterPro"/>
</dbReference>
<dbReference type="InterPro" id="IPR050271">
    <property type="entry name" value="UDP-glycosyltransferase"/>
</dbReference>
<keyword evidence="2" id="KW-0808">Transferase</keyword>
<evidence type="ECO:0000256" key="1">
    <source>
        <dbReference type="ARBA" id="ARBA00022676"/>
    </source>
</evidence>
<dbReference type="PANTHER" id="PTHR48043:SF145">
    <property type="entry name" value="FI06409P-RELATED"/>
    <property type="match status" value="1"/>
</dbReference>
<dbReference type="EMBL" id="KC292380">
    <property type="protein sequence ID" value="AGM21656.1"/>
    <property type="molecule type" value="Genomic_DNA"/>
</dbReference>
<sequence length="480" mass="53470">MRVSLQGTGKRPSVGDEMTSHRPILFCCTHSTGQATSSLVLAGEFAARGVKNLWFASDDNHRAAVAGLSGASEVGFVSTGPVNPRVAPTMWDDETYRSITQRSRWKGNRARLRQLMDPVHHADRFRQLDAAVQRIQPALMVINNLCIHGIQVAMKRGVPYVITGSSLASDIWQFDLPDDYPVPYSGLPRRMNLRQRIGNRLFRHRNLLSMLDPALLRTVGAMLKATDELGLDRRQLQQRAWMEEAELVLCFSVFGLDYPFPHPPKLQMVGAMVPPLPQNPVPGETDRWLDAHPSVVFIAFGTITRLTKAEVRAVVDVARRLGERHHVLWKLPREQQRFLPPAAELPANLRVEDWLPSQYDVLAHSNVRVFFGHGGNNSFHEGIYFGKPSLVRPLWFDCLDHAVRAVDSGVGLSVAPGTMDPAEIHSKLTALLDDTSFRARAEHFAQIQHEAGGVRRAADLILRCAAVTSAGQDEQPAVQR</sequence>
<protein>
    <submittedName>
        <fullName evidence="3">Polyene extending glycosyltansferase</fullName>
    </submittedName>
</protein>
<dbReference type="AlphaFoldDB" id="R4UEG9"/>
<dbReference type="SUPFAM" id="SSF53756">
    <property type="entry name" value="UDP-Glycosyltransferase/glycogen phosphorylase"/>
    <property type="match status" value="1"/>
</dbReference>
<dbReference type="InterPro" id="IPR002213">
    <property type="entry name" value="UDP_glucos_trans"/>
</dbReference>
<dbReference type="PANTHER" id="PTHR48043">
    <property type="entry name" value="EG:EG0003.4 PROTEIN-RELATED"/>
    <property type="match status" value="1"/>
</dbReference>
<name>R4UEG9_9ACTN</name>
<evidence type="ECO:0000256" key="2">
    <source>
        <dbReference type="ARBA" id="ARBA00022679"/>
    </source>
</evidence>
<evidence type="ECO:0000313" key="3">
    <source>
        <dbReference type="EMBL" id="AGM21656.1"/>
    </source>
</evidence>
<reference evidence="3" key="1">
    <citation type="journal article" date="2013" name="Biosci. Biotechnol. Biochem.">
        <title>Versatility of Enzymes Catalyzing Late Steps in Polyene 67-121C Biosynthesis.</title>
        <authorList>
            <person name="Stephens N."/>
            <person name="Rawlings B."/>
            <person name="Caffrey P."/>
        </authorList>
    </citation>
    <scope>NUCLEOTIDE SEQUENCE</scope>
    <source>
        <strain evidence="3">DSM 43900</strain>
    </source>
</reference>
<proteinExistence type="predicted"/>
<dbReference type="Gene3D" id="3.40.50.2000">
    <property type="entry name" value="Glycogen Phosphorylase B"/>
    <property type="match status" value="2"/>
</dbReference>
<dbReference type="CDD" id="cd03784">
    <property type="entry name" value="GT1_Gtf-like"/>
    <property type="match status" value="1"/>
</dbReference>
<keyword evidence="1" id="KW-0328">Glycosyltransferase</keyword>
<organism evidence="3">
    <name type="scientific">Couchioplanes caeruleus</name>
    <dbReference type="NCBI Taxonomy" id="56438"/>
    <lineage>
        <taxon>Bacteria</taxon>
        <taxon>Bacillati</taxon>
        <taxon>Actinomycetota</taxon>
        <taxon>Actinomycetes</taxon>
        <taxon>Micromonosporales</taxon>
        <taxon>Micromonosporaceae</taxon>
        <taxon>Couchioplanes</taxon>
    </lineage>
</organism>
<accession>R4UEG9</accession>
<gene>
    <name evidence="3" type="primary">pegA</name>
</gene>
<dbReference type="Pfam" id="PF00201">
    <property type="entry name" value="UDPGT"/>
    <property type="match status" value="1"/>
</dbReference>